<proteinExistence type="inferred from homology"/>
<feature type="transmembrane region" description="Helical" evidence="3">
    <location>
        <begin position="164"/>
        <end position="180"/>
    </location>
</feature>
<dbReference type="SUPFAM" id="SSF103481">
    <property type="entry name" value="Multidrug resistance efflux transporter EmrE"/>
    <property type="match status" value="2"/>
</dbReference>
<comment type="subcellular location">
    <subcellularLocation>
        <location evidence="1">Endomembrane system</location>
        <topology evidence="1">Multi-pass membrane protein</topology>
    </subcellularLocation>
</comment>
<name>A0A0R1VK95_9LACO</name>
<keyword evidence="3" id="KW-0812">Transmembrane</keyword>
<comment type="caution">
    <text evidence="5">The sequence shown here is derived from an EMBL/GenBank/DDBJ whole genome shotgun (WGS) entry which is preliminary data.</text>
</comment>
<dbReference type="Pfam" id="PF00892">
    <property type="entry name" value="EamA"/>
    <property type="match status" value="2"/>
</dbReference>
<dbReference type="RefSeq" id="WP_057871672.1">
    <property type="nucleotide sequence ID" value="NZ_AZGB01000016.1"/>
</dbReference>
<dbReference type="InterPro" id="IPR037185">
    <property type="entry name" value="EmrE-like"/>
</dbReference>
<dbReference type="PANTHER" id="PTHR22911:SF79">
    <property type="entry name" value="MOBA-LIKE NTP TRANSFERASE DOMAIN-CONTAINING PROTEIN"/>
    <property type="match status" value="1"/>
</dbReference>
<evidence type="ECO:0000256" key="2">
    <source>
        <dbReference type="ARBA" id="ARBA00007362"/>
    </source>
</evidence>
<dbReference type="PATRIC" id="fig|1423750.3.peg.940"/>
<evidence type="ECO:0000313" key="6">
    <source>
        <dbReference type="Proteomes" id="UP000051451"/>
    </source>
</evidence>
<evidence type="ECO:0000259" key="4">
    <source>
        <dbReference type="Pfam" id="PF00892"/>
    </source>
</evidence>
<dbReference type="Proteomes" id="UP000051451">
    <property type="component" value="Unassembled WGS sequence"/>
</dbReference>
<dbReference type="GeneID" id="98318943"/>
<reference evidence="5 6" key="1">
    <citation type="journal article" date="2015" name="Genome Announc.">
        <title>Expanding the biotechnology potential of lactobacilli through comparative genomics of 213 strains and associated genera.</title>
        <authorList>
            <person name="Sun Z."/>
            <person name="Harris H.M."/>
            <person name="McCann A."/>
            <person name="Guo C."/>
            <person name="Argimon S."/>
            <person name="Zhang W."/>
            <person name="Yang X."/>
            <person name="Jeffery I.B."/>
            <person name="Cooney J.C."/>
            <person name="Kagawa T.F."/>
            <person name="Liu W."/>
            <person name="Song Y."/>
            <person name="Salvetti E."/>
            <person name="Wrobel A."/>
            <person name="Rasinkangas P."/>
            <person name="Parkhill J."/>
            <person name="Rea M.C."/>
            <person name="O'Sullivan O."/>
            <person name="Ritari J."/>
            <person name="Douillard F.P."/>
            <person name="Paul Ross R."/>
            <person name="Yang R."/>
            <person name="Briner A.E."/>
            <person name="Felis G.E."/>
            <person name="de Vos W.M."/>
            <person name="Barrangou R."/>
            <person name="Klaenhammer T.R."/>
            <person name="Caufield P.W."/>
            <person name="Cui Y."/>
            <person name="Zhang H."/>
            <person name="O'Toole P.W."/>
        </authorList>
    </citation>
    <scope>NUCLEOTIDE SEQUENCE [LARGE SCALE GENOMIC DNA]</scope>
    <source>
        <strain evidence="5 6">DSM 18630</strain>
    </source>
</reference>
<evidence type="ECO:0000313" key="5">
    <source>
        <dbReference type="EMBL" id="KRM06049.1"/>
    </source>
</evidence>
<organism evidence="5 6">
    <name type="scientific">Liquorilactobacillus ghanensis DSM 18630</name>
    <dbReference type="NCBI Taxonomy" id="1423750"/>
    <lineage>
        <taxon>Bacteria</taxon>
        <taxon>Bacillati</taxon>
        <taxon>Bacillota</taxon>
        <taxon>Bacilli</taxon>
        <taxon>Lactobacillales</taxon>
        <taxon>Lactobacillaceae</taxon>
        <taxon>Liquorilactobacillus</taxon>
    </lineage>
</organism>
<feature type="domain" description="EamA" evidence="4">
    <location>
        <begin position="10"/>
        <end position="149"/>
    </location>
</feature>
<comment type="similarity">
    <text evidence="2">Belongs to the EamA transporter family.</text>
</comment>
<gene>
    <name evidence="5" type="ORF">FC89_GL000916</name>
</gene>
<keyword evidence="6" id="KW-1185">Reference proteome</keyword>
<feature type="transmembrane region" description="Helical" evidence="3">
    <location>
        <begin position="73"/>
        <end position="98"/>
    </location>
</feature>
<dbReference type="OrthoDB" id="9810818at2"/>
<feature type="transmembrane region" description="Helical" evidence="3">
    <location>
        <begin position="252"/>
        <end position="272"/>
    </location>
</feature>
<evidence type="ECO:0000256" key="3">
    <source>
        <dbReference type="SAM" id="Phobius"/>
    </source>
</evidence>
<feature type="domain" description="EamA" evidence="4">
    <location>
        <begin position="164"/>
        <end position="293"/>
    </location>
</feature>
<accession>A0A0R1VK95</accession>
<dbReference type="GO" id="GO:0016020">
    <property type="term" value="C:membrane"/>
    <property type="evidence" value="ECO:0007669"/>
    <property type="project" value="InterPro"/>
</dbReference>
<dbReference type="PANTHER" id="PTHR22911">
    <property type="entry name" value="ACYL-MALONYL CONDENSING ENZYME-RELATED"/>
    <property type="match status" value="1"/>
</dbReference>
<dbReference type="InterPro" id="IPR000620">
    <property type="entry name" value="EamA_dom"/>
</dbReference>
<feature type="transmembrane region" description="Helical" evidence="3">
    <location>
        <begin position="12"/>
        <end position="33"/>
    </location>
</feature>
<feature type="transmembrane region" description="Helical" evidence="3">
    <location>
        <begin position="278"/>
        <end position="294"/>
    </location>
</feature>
<sequence>MQTKTNEIVKGIFWAAAASGMWGISGTVLQFISQNETLPISWFLSVRTLGAGSILLLISFIKYRWRIFDIFKSWHLIGWLLAYAVLGLMANLITFFISVQTGNAAAATILQYLSPLFIVLGSLVFKGKKPFTSDLISFMLSLAGVFLVITQGNFSQLAIPLDSLLWGIGSGITAACYIVLPKPILQTASPIVVLGWGTFLAGIFFNLYHPFWQQVPTITPAVVVSIGTVILLGTILPFSLLLYSLHFAPADVVSIMDAVQPIVTSILSVLFLSLKMNWVEVLGIILVLLAIYYLQRGRRQTEKTLN</sequence>
<dbReference type="AlphaFoldDB" id="A0A0R1VK95"/>
<dbReference type="EMBL" id="AZGB01000016">
    <property type="protein sequence ID" value="KRM06049.1"/>
    <property type="molecule type" value="Genomic_DNA"/>
</dbReference>
<keyword evidence="3" id="KW-1133">Transmembrane helix</keyword>
<feature type="transmembrane region" description="Helical" evidence="3">
    <location>
        <begin position="104"/>
        <end position="123"/>
    </location>
</feature>
<keyword evidence="3" id="KW-0472">Membrane</keyword>
<protein>
    <submittedName>
        <fullName evidence="5">DMT family permease</fullName>
    </submittedName>
</protein>
<evidence type="ECO:0000256" key="1">
    <source>
        <dbReference type="ARBA" id="ARBA00004127"/>
    </source>
</evidence>
<feature type="transmembrane region" description="Helical" evidence="3">
    <location>
        <begin position="39"/>
        <end position="61"/>
    </location>
</feature>
<dbReference type="STRING" id="1423750.FC89_GL000916"/>
<feature type="transmembrane region" description="Helical" evidence="3">
    <location>
        <begin position="192"/>
        <end position="212"/>
    </location>
</feature>
<feature type="transmembrane region" description="Helical" evidence="3">
    <location>
        <begin position="135"/>
        <end position="152"/>
    </location>
</feature>
<feature type="transmembrane region" description="Helical" evidence="3">
    <location>
        <begin position="218"/>
        <end position="245"/>
    </location>
</feature>